<protein>
    <recommendedName>
        <fullName evidence="1">Stage 0 sporulation protein A homolog</fullName>
    </recommendedName>
</protein>
<evidence type="ECO:0000256" key="2">
    <source>
        <dbReference type="ARBA" id="ARBA00024867"/>
    </source>
</evidence>
<dbReference type="InterPro" id="IPR024181">
    <property type="entry name" value="Chemotax_regulator_CheV"/>
</dbReference>
<reference evidence="6 7" key="1">
    <citation type="journal article" date="2017" name="Genome Announc.">
        <title>Draft Genome Sequence of Romboutsia maritimum sp. nov. Strain CCRI-22766(T), Isolated from Coastal Estuarine Mud.</title>
        <authorList>
            <person name="Maheux A.F."/>
            <person name="Boudreau D.K."/>
            <person name="Berube E."/>
            <person name="Boissinot M."/>
            <person name="Raymond F."/>
            <person name="Brodeur S."/>
            <person name="Corbeil J."/>
            <person name="Brightwell G."/>
            <person name="Broda D."/>
            <person name="Omar R.F."/>
            <person name="Bergeron M.G."/>
        </authorList>
    </citation>
    <scope>NUCLEOTIDE SEQUENCE [LARGE SCALE GENOMIC DNA]</scope>
    <source>
        <strain evidence="6 7">CCRI-22766</strain>
    </source>
</reference>
<dbReference type="Proteomes" id="UP000243494">
    <property type="component" value="Unassembled WGS sequence"/>
</dbReference>
<dbReference type="InterPro" id="IPR036061">
    <property type="entry name" value="CheW-like_dom_sf"/>
</dbReference>
<dbReference type="AlphaFoldDB" id="A0A371IPN0"/>
<dbReference type="InterPro" id="IPR011006">
    <property type="entry name" value="CheY-like_superfamily"/>
</dbReference>
<dbReference type="Pfam" id="PF00072">
    <property type="entry name" value="Response_reg"/>
    <property type="match status" value="1"/>
</dbReference>
<evidence type="ECO:0000256" key="3">
    <source>
        <dbReference type="PROSITE-ProRule" id="PRU00169"/>
    </source>
</evidence>
<evidence type="ECO:0000313" key="7">
    <source>
        <dbReference type="Proteomes" id="UP000243494"/>
    </source>
</evidence>
<feature type="modified residue" description="4-aspartylphosphate" evidence="3">
    <location>
        <position position="240"/>
    </location>
</feature>
<dbReference type="InterPro" id="IPR002545">
    <property type="entry name" value="CheW-lke_dom"/>
</dbReference>
<dbReference type="Pfam" id="PF01584">
    <property type="entry name" value="CheW"/>
    <property type="match status" value="1"/>
</dbReference>
<feature type="domain" description="Response regulatory" evidence="4">
    <location>
        <begin position="181"/>
        <end position="307"/>
    </location>
</feature>
<accession>A0A371IPN0</accession>
<keyword evidence="7" id="KW-1185">Reference proteome</keyword>
<proteinExistence type="predicted"/>
<dbReference type="InterPro" id="IPR001789">
    <property type="entry name" value="Sig_transdc_resp-reg_receiver"/>
</dbReference>
<dbReference type="SMART" id="SM00260">
    <property type="entry name" value="CheW"/>
    <property type="match status" value="1"/>
</dbReference>
<evidence type="ECO:0000259" key="4">
    <source>
        <dbReference type="PROSITE" id="PS50110"/>
    </source>
</evidence>
<dbReference type="PANTHER" id="PTHR47233:SF3">
    <property type="entry name" value="CHEMOTAXIS PROTEIN CHEV"/>
    <property type="match status" value="1"/>
</dbReference>
<dbReference type="PIRSF" id="PIRSF002867">
    <property type="entry name" value="CheV"/>
    <property type="match status" value="1"/>
</dbReference>
<sequence length="307" mass="34397">MAISESTSKTKILLESGTNELEIMEFTISGELFGINVAKVREIMTAQTVKKMPNSHEVVEGVFKQRDEIITVIDLGKYLNLPKSEVSGHDIFIITHFNKLNFAFHVETVVGIDRVSWEAIKKPDRVIYGGEEGVATGIAEYQDRLITILDFEKIVAEISPESSIQFESLEKLGERKDNDKTILIVEDSMLLSKMIVECLHKSGYKNTVKADNGQEAWDYLVEAKTCGDPIENHVSCIVSDIEMPLMDGHRLTKLVKEDSVLKEIPLILFSSLISEEMRIKGKSLGADEQITKPEIANLVSIIDRLVD</sequence>
<dbReference type="Gene3D" id="3.40.50.2300">
    <property type="match status" value="1"/>
</dbReference>
<gene>
    <name evidence="6" type="ORF">CHF27_013450</name>
</gene>
<dbReference type="PROSITE" id="PS50851">
    <property type="entry name" value="CHEW"/>
    <property type="match status" value="1"/>
</dbReference>
<dbReference type="Gene3D" id="2.40.50.180">
    <property type="entry name" value="CheA-289, Domain 4"/>
    <property type="match status" value="1"/>
</dbReference>
<evidence type="ECO:0000256" key="1">
    <source>
        <dbReference type="ARBA" id="ARBA00018672"/>
    </source>
</evidence>
<comment type="function">
    <text evidence="2">May play the central regulatory role in sporulation. It may be an element of the effector pathway responsible for the activation of sporulation genes in response to nutritional stress. Spo0A may act in concert with spo0H (a sigma factor) to control the expression of some genes that are critical to the sporulation process.</text>
</comment>
<organism evidence="6 7">
    <name type="scientific">Romboutsia maritimum</name>
    <dbReference type="NCBI Taxonomy" id="2020948"/>
    <lineage>
        <taxon>Bacteria</taxon>
        <taxon>Bacillati</taxon>
        <taxon>Bacillota</taxon>
        <taxon>Clostridia</taxon>
        <taxon>Peptostreptococcales</taxon>
        <taxon>Peptostreptococcaceae</taxon>
        <taxon>Romboutsia</taxon>
    </lineage>
</organism>
<evidence type="ECO:0000259" key="5">
    <source>
        <dbReference type="PROSITE" id="PS50851"/>
    </source>
</evidence>
<dbReference type="SMART" id="SM00448">
    <property type="entry name" value="REC"/>
    <property type="match status" value="1"/>
</dbReference>
<comment type="caution">
    <text evidence="6">The sequence shown here is derived from an EMBL/GenBank/DDBJ whole genome shotgun (WGS) entry which is preliminary data.</text>
</comment>
<dbReference type="GO" id="GO:0000160">
    <property type="term" value="P:phosphorelay signal transduction system"/>
    <property type="evidence" value="ECO:0007669"/>
    <property type="project" value="InterPro"/>
</dbReference>
<dbReference type="OrthoDB" id="9806105at2"/>
<evidence type="ECO:0000313" key="6">
    <source>
        <dbReference type="EMBL" id="RDY22435.1"/>
    </source>
</evidence>
<dbReference type="GO" id="GO:0006935">
    <property type="term" value="P:chemotaxis"/>
    <property type="evidence" value="ECO:0007669"/>
    <property type="project" value="InterPro"/>
</dbReference>
<name>A0A371IPN0_9FIRM</name>
<dbReference type="SUPFAM" id="SSF52172">
    <property type="entry name" value="CheY-like"/>
    <property type="match status" value="1"/>
</dbReference>
<keyword evidence="3" id="KW-0597">Phosphoprotein</keyword>
<dbReference type="EMBL" id="NOJZ02000060">
    <property type="protein sequence ID" value="RDY22435.1"/>
    <property type="molecule type" value="Genomic_DNA"/>
</dbReference>
<dbReference type="SUPFAM" id="SSF50341">
    <property type="entry name" value="CheW-like"/>
    <property type="match status" value="1"/>
</dbReference>
<dbReference type="PANTHER" id="PTHR47233">
    <property type="entry name" value="CHEMOTAXIS PROTEIN CHEV"/>
    <property type="match status" value="1"/>
</dbReference>
<dbReference type="PROSITE" id="PS50110">
    <property type="entry name" value="RESPONSE_REGULATORY"/>
    <property type="match status" value="1"/>
</dbReference>
<feature type="domain" description="CheW-like" evidence="5">
    <location>
        <begin position="20"/>
        <end position="160"/>
    </location>
</feature>
<dbReference type="Gene3D" id="2.30.30.40">
    <property type="entry name" value="SH3 Domains"/>
    <property type="match status" value="1"/>
</dbReference>